<dbReference type="GO" id="GO:0005524">
    <property type="term" value="F:ATP binding"/>
    <property type="evidence" value="ECO:0007669"/>
    <property type="project" value="UniProtKB-KW"/>
</dbReference>
<dbReference type="GO" id="GO:0140359">
    <property type="term" value="F:ABC-type transporter activity"/>
    <property type="evidence" value="ECO:0007669"/>
    <property type="project" value="InterPro"/>
</dbReference>
<feature type="region of interest" description="Disordered" evidence="8">
    <location>
        <begin position="1041"/>
        <end position="1100"/>
    </location>
</feature>
<evidence type="ECO:0000256" key="1">
    <source>
        <dbReference type="ARBA" id="ARBA00004141"/>
    </source>
</evidence>
<keyword evidence="3 9" id="KW-0812">Transmembrane</keyword>
<name>A0AAN9YUF2_9PEZI</name>
<dbReference type="Proteomes" id="UP001320420">
    <property type="component" value="Unassembled WGS sequence"/>
</dbReference>
<feature type="transmembrane region" description="Helical" evidence="9">
    <location>
        <begin position="1174"/>
        <end position="1193"/>
    </location>
</feature>
<evidence type="ECO:0000313" key="12">
    <source>
        <dbReference type="Proteomes" id="UP001320420"/>
    </source>
</evidence>
<evidence type="ECO:0000256" key="7">
    <source>
        <dbReference type="ARBA" id="ARBA00023136"/>
    </source>
</evidence>
<dbReference type="Pfam" id="PF00005">
    <property type="entry name" value="ABC_tran"/>
    <property type="match status" value="2"/>
</dbReference>
<evidence type="ECO:0000259" key="10">
    <source>
        <dbReference type="PROSITE" id="PS50893"/>
    </source>
</evidence>
<feature type="transmembrane region" description="Helical" evidence="9">
    <location>
        <begin position="567"/>
        <end position="592"/>
    </location>
</feature>
<dbReference type="Pfam" id="PF01061">
    <property type="entry name" value="ABC2_membrane"/>
    <property type="match status" value="2"/>
</dbReference>
<organism evidence="11 12">
    <name type="scientific">Diatrype stigma</name>
    <dbReference type="NCBI Taxonomy" id="117547"/>
    <lineage>
        <taxon>Eukaryota</taxon>
        <taxon>Fungi</taxon>
        <taxon>Dikarya</taxon>
        <taxon>Ascomycota</taxon>
        <taxon>Pezizomycotina</taxon>
        <taxon>Sordariomycetes</taxon>
        <taxon>Xylariomycetidae</taxon>
        <taxon>Xylariales</taxon>
        <taxon>Diatrypaceae</taxon>
        <taxon>Diatrype</taxon>
    </lineage>
</organism>
<keyword evidence="5" id="KW-0067">ATP-binding</keyword>
<dbReference type="InterPro" id="IPR013525">
    <property type="entry name" value="ABC2_TM"/>
</dbReference>
<dbReference type="InterPro" id="IPR043926">
    <property type="entry name" value="ABCG_dom"/>
</dbReference>
<feature type="transmembrane region" description="Helical" evidence="9">
    <location>
        <begin position="453"/>
        <end position="476"/>
    </location>
</feature>
<dbReference type="Pfam" id="PF19055">
    <property type="entry name" value="ABC2_membrane_7"/>
    <property type="match status" value="1"/>
</dbReference>
<evidence type="ECO:0000256" key="8">
    <source>
        <dbReference type="SAM" id="MobiDB-lite"/>
    </source>
</evidence>
<dbReference type="SUPFAM" id="SSF52540">
    <property type="entry name" value="P-loop containing nucleoside triphosphate hydrolases"/>
    <property type="match status" value="2"/>
</dbReference>
<keyword evidence="2" id="KW-0813">Transport</keyword>
<feature type="transmembrane region" description="Helical" evidence="9">
    <location>
        <begin position="1250"/>
        <end position="1269"/>
    </location>
</feature>
<reference evidence="11 12" key="1">
    <citation type="submission" date="2024-02" db="EMBL/GenBank/DDBJ databases">
        <title>De novo assembly and annotation of 12 fungi associated with fruit tree decline syndrome in Ontario, Canada.</title>
        <authorList>
            <person name="Sulman M."/>
            <person name="Ellouze W."/>
            <person name="Ilyukhin E."/>
        </authorList>
    </citation>
    <scope>NUCLEOTIDE SEQUENCE [LARGE SCALE GENOMIC DNA]</scope>
    <source>
        <strain evidence="11 12">M11/M66-122</strain>
    </source>
</reference>
<dbReference type="PROSITE" id="PS50893">
    <property type="entry name" value="ABC_TRANSPORTER_2"/>
    <property type="match status" value="2"/>
</dbReference>
<dbReference type="EMBL" id="JAKJXP020000021">
    <property type="protein sequence ID" value="KAK7754325.1"/>
    <property type="molecule type" value="Genomic_DNA"/>
</dbReference>
<feature type="compositionally biased region" description="Basic and acidic residues" evidence="8">
    <location>
        <begin position="1056"/>
        <end position="1070"/>
    </location>
</feature>
<keyword evidence="12" id="KW-1185">Reference proteome</keyword>
<feature type="transmembrane region" description="Helical" evidence="9">
    <location>
        <begin position="1366"/>
        <end position="1387"/>
    </location>
</feature>
<comment type="subcellular location">
    <subcellularLocation>
        <location evidence="1">Membrane</location>
        <topology evidence="1">Multi-pass membrane protein</topology>
    </subcellularLocation>
</comment>
<feature type="transmembrane region" description="Helical" evidence="9">
    <location>
        <begin position="1214"/>
        <end position="1238"/>
    </location>
</feature>
<dbReference type="PANTHER" id="PTHR48041">
    <property type="entry name" value="ABC TRANSPORTER G FAMILY MEMBER 28"/>
    <property type="match status" value="1"/>
</dbReference>
<sequence>MSTTDIDVEMRGGEGGGAETSHAAASTGKAVPTSSGSSTSLDAHPTDTDVPLARRTTTTSVAQLSLGDVKAVEVQIRNLTITVDTSPSIWEPSTYPDLFRSKFSTKSKGSHYPTTKTLLHSVDASLQPGTLTAILGGSGSGKTTLLNTIAERVHSNRLTRGGTTTFNGLAGEGVHSVRHAYVMQQDILLPTLTVRETLRYAASLRLPPTVAGQEERERVVEEVILELGLKDCADTRIGSSQHRGCSGGEKRRTSIGVQLLANPSILFLDEPTTGLDATSAFQVAKTLKSLARKGRTVVTTIHQPRSEIWDLFDNIVLLSRGGSPVYSGPMAACVPWFAGLGLDLPPFVNPAEFLVDTAAVDNRTPELEEESTARVERLKAAWREESKKKFAPTATDAAVAAAAADSSGKGRGRSKGKLPKQAQQQQQQQHAGFVRQVTVLTDRTLKVTYRDPMGMAGSLAEAILMAIITGYIFYNLPRDQAGIRSRQGALYISVGLQGYLFLLFEIYRLTMDVPTFDRENSEGCVTALPFILSRRIARLFTEDVPVPFLYSVIYYFMVGFDSDPSQFFTFFSVVLLNHYIAVTLAMTSVAAVRNFPGASLIANLAYTLQSLACGYFVQSNTIPVYVRWLKYLTYTYYAFGALCGNEFEGSFYDCPFPGGESNPACTQYTGQYIMDNLGFPRDWVARPIIIMFAFAVLFFVLSWVGLAFLKIEMTIARARNSDGDLSAGKEKMTARSIQEVRAIDVGLDKFALDLDKRSALGKKLPTKTILQPVSTTFQAGMLNIIMGPSGSGKTSLLNAMALRLKNSFGTRYLPSGNLKFNDAIPSDSVIRSVVSYVCQDDDALLPSLTVRETLRFAAGLRLPSWMRKEEKYHRAEEVLLKMGLKDCADNLVGSDLVKGISGGEKRRVSIAVQILTDPRILLLDEPTSGLDAFTANSIMEVLQGLANEGRTLILTIHQARSDLFTHFGNVLLLARGGSPVYAGAAGEMLGYFGGLGYQCPQHTNPADFALDLITIDLQEAQREAESRVKVQRLIESWGKVAMEESPSTHATAPRSSFEEKEDKPRDDNDNKTGPIEEDGSDGVALEKRPSIPAPRRSFNKPHLATPAELGALVHKRASFATAFPLLLHRSAINLRRQPPLLLARTMQVLGLAVVLALFFAPLKSDYYSVQNRMGFIQEVAAFYFVGMLQNVAVYPAEREVFYREDDDGVYGAEAFLATYTLLEVPFEVLSCLVFGVLADLAVGFPRTAEMYFVCVFACFGIVSCGESLGIMFSTLFSHTGFAVNVVSVLLSVAQVIAGIMSIDMPELFVAFNYLSPVKYATAALTPISLRGVTFTCDDAQRLADGRCAIQDGQDVLDLYKFDGNPYVNIGALGATVVVYRLVAWALLRIARTRWKSVIDNNRRNRA</sequence>
<feature type="region of interest" description="Disordered" evidence="8">
    <location>
        <begin position="401"/>
        <end position="430"/>
    </location>
</feature>
<feature type="region of interest" description="Disordered" evidence="8">
    <location>
        <begin position="1"/>
        <end position="51"/>
    </location>
</feature>
<feature type="domain" description="ABC transporter" evidence="10">
    <location>
        <begin position="740"/>
        <end position="1001"/>
    </location>
</feature>
<dbReference type="FunFam" id="3.40.50.300:FF:001433">
    <property type="entry name" value="ABC transporter, putative"/>
    <property type="match status" value="1"/>
</dbReference>
<dbReference type="InterPro" id="IPR027417">
    <property type="entry name" value="P-loop_NTPase"/>
</dbReference>
<comment type="caution">
    <text evidence="11">The sequence shown here is derived from an EMBL/GenBank/DDBJ whole genome shotgun (WGS) entry which is preliminary data.</text>
</comment>
<dbReference type="PANTHER" id="PTHR48041:SF119">
    <property type="entry name" value="ROA1P"/>
    <property type="match status" value="1"/>
</dbReference>
<feature type="transmembrane region" description="Helical" evidence="9">
    <location>
        <begin position="488"/>
        <end position="507"/>
    </location>
</feature>
<evidence type="ECO:0000256" key="5">
    <source>
        <dbReference type="ARBA" id="ARBA00022840"/>
    </source>
</evidence>
<evidence type="ECO:0000256" key="4">
    <source>
        <dbReference type="ARBA" id="ARBA00022741"/>
    </source>
</evidence>
<dbReference type="PROSITE" id="PS00211">
    <property type="entry name" value="ABC_TRANSPORTER_1"/>
    <property type="match status" value="1"/>
</dbReference>
<keyword evidence="6 9" id="KW-1133">Transmembrane helix</keyword>
<feature type="transmembrane region" description="Helical" evidence="9">
    <location>
        <begin position="688"/>
        <end position="709"/>
    </location>
</feature>
<feature type="compositionally biased region" description="Polar residues" evidence="8">
    <location>
        <begin position="32"/>
        <end position="41"/>
    </location>
</feature>
<protein>
    <recommendedName>
        <fullName evidence="10">ABC transporter domain-containing protein</fullName>
    </recommendedName>
</protein>
<evidence type="ECO:0000256" key="2">
    <source>
        <dbReference type="ARBA" id="ARBA00022448"/>
    </source>
</evidence>
<dbReference type="GO" id="GO:0016887">
    <property type="term" value="F:ATP hydrolysis activity"/>
    <property type="evidence" value="ECO:0007669"/>
    <property type="project" value="InterPro"/>
</dbReference>
<keyword evidence="7 9" id="KW-0472">Membrane</keyword>
<accession>A0AAN9YUF2</accession>
<dbReference type="InterPro" id="IPR003593">
    <property type="entry name" value="AAA+_ATPase"/>
</dbReference>
<evidence type="ECO:0000256" key="9">
    <source>
        <dbReference type="SAM" id="Phobius"/>
    </source>
</evidence>
<evidence type="ECO:0000256" key="3">
    <source>
        <dbReference type="ARBA" id="ARBA00022692"/>
    </source>
</evidence>
<dbReference type="InterPro" id="IPR003439">
    <property type="entry name" value="ABC_transporter-like_ATP-bd"/>
</dbReference>
<feature type="transmembrane region" description="Helical" evidence="9">
    <location>
        <begin position="1141"/>
        <end position="1162"/>
    </location>
</feature>
<proteinExistence type="predicted"/>
<dbReference type="InterPro" id="IPR017871">
    <property type="entry name" value="ABC_transporter-like_CS"/>
</dbReference>
<dbReference type="Gene3D" id="3.40.50.300">
    <property type="entry name" value="P-loop containing nucleotide triphosphate hydrolases"/>
    <property type="match status" value="2"/>
</dbReference>
<evidence type="ECO:0000256" key="6">
    <source>
        <dbReference type="ARBA" id="ARBA00022989"/>
    </source>
</evidence>
<dbReference type="InterPro" id="IPR050352">
    <property type="entry name" value="ABCG_transporters"/>
</dbReference>
<feature type="domain" description="ABC transporter" evidence="10">
    <location>
        <begin position="99"/>
        <end position="345"/>
    </location>
</feature>
<dbReference type="SMART" id="SM00382">
    <property type="entry name" value="AAA"/>
    <property type="match status" value="2"/>
</dbReference>
<feature type="compositionally biased region" description="Polar residues" evidence="8">
    <location>
        <begin position="1045"/>
        <end position="1054"/>
    </location>
</feature>
<keyword evidence="4" id="KW-0547">Nucleotide-binding</keyword>
<gene>
    <name evidence="11" type="ORF">SLS62_003618</name>
</gene>
<feature type="transmembrane region" description="Helical" evidence="9">
    <location>
        <begin position="604"/>
        <end position="626"/>
    </location>
</feature>
<feature type="transmembrane region" description="Helical" evidence="9">
    <location>
        <begin position="1281"/>
        <end position="1302"/>
    </location>
</feature>
<dbReference type="GO" id="GO:0016020">
    <property type="term" value="C:membrane"/>
    <property type="evidence" value="ECO:0007669"/>
    <property type="project" value="UniProtKB-SubCell"/>
</dbReference>
<evidence type="ECO:0000313" key="11">
    <source>
        <dbReference type="EMBL" id="KAK7754325.1"/>
    </source>
</evidence>